<protein>
    <submittedName>
        <fullName evidence="3">S-adenosyl-L-methionine-dependent methyltransferase</fullName>
    </submittedName>
</protein>
<dbReference type="GO" id="GO:0008168">
    <property type="term" value="F:methyltransferase activity"/>
    <property type="evidence" value="ECO:0007669"/>
    <property type="project" value="UniProtKB-KW"/>
</dbReference>
<dbReference type="Gene3D" id="3.40.50.150">
    <property type="entry name" value="Vaccinia Virus protein VP39"/>
    <property type="match status" value="1"/>
</dbReference>
<dbReference type="Gene3D" id="6.10.140.2220">
    <property type="match status" value="1"/>
</dbReference>
<dbReference type="GeneID" id="98157848"/>
<dbReference type="Gene3D" id="2.170.270.10">
    <property type="entry name" value="SET domain"/>
    <property type="match status" value="1"/>
</dbReference>
<dbReference type="PROSITE" id="PS50280">
    <property type="entry name" value="SET"/>
    <property type="match status" value="1"/>
</dbReference>
<dbReference type="RefSeq" id="XP_070902686.1">
    <property type="nucleotide sequence ID" value="XM_071042684.1"/>
</dbReference>
<keyword evidence="4" id="KW-1185">Reference proteome</keyword>
<dbReference type="CDD" id="cd20071">
    <property type="entry name" value="SET_SMYD"/>
    <property type="match status" value="1"/>
</dbReference>
<dbReference type="InterPro" id="IPR041698">
    <property type="entry name" value="Methyltransf_25"/>
</dbReference>
<evidence type="ECO:0000313" key="4">
    <source>
        <dbReference type="Proteomes" id="UP001610444"/>
    </source>
</evidence>
<keyword evidence="3" id="KW-0489">Methyltransferase</keyword>
<dbReference type="EMBL" id="JBFXLR010000007">
    <property type="protein sequence ID" value="KAL2856822.1"/>
    <property type="molecule type" value="Genomic_DNA"/>
</dbReference>
<dbReference type="InterPro" id="IPR001214">
    <property type="entry name" value="SET_dom"/>
</dbReference>
<dbReference type="CDD" id="cd02440">
    <property type="entry name" value="AdoMet_MTases"/>
    <property type="match status" value="1"/>
</dbReference>
<reference evidence="3 4" key="1">
    <citation type="submission" date="2024-07" db="EMBL/GenBank/DDBJ databases">
        <title>Section-level genome sequencing and comparative genomics of Aspergillus sections Usti and Cavernicolus.</title>
        <authorList>
            <consortium name="Lawrence Berkeley National Laboratory"/>
            <person name="Nybo J.L."/>
            <person name="Vesth T.C."/>
            <person name="Theobald S."/>
            <person name="Frisvad J.C."/>
            <person name="Larsen T.O."/>
            <person name="Kjaerboelling I."/>
            <person name="Rothschild-Mancinelli K."/>
            <person name="Lyhne E.K."/>
            <person name="Kogle M.E."/>
            <person name="Barry K."/>
            <person name="Clum A."/>
            <person name="Na H."/>
            <person name="Ledsgaard L."/>
            <person name="Lin J."/>
            <person name="Lipzen A."/>
            <person name="Kuo A."/>
            <person name="Riley R."/>
            <person name="Mondo S."/>
            <person name="LaButti K."/>
            <person name="Haridas S."/>
            <person name="Pangalinan J."/>
            <person name="Salamov A.A."/>
            <person name="Simmons B.A."/>
            <person name="Magnuson J.K."/>
            <person name="Chen J."/>
            <person name="Drula E."/>
            <person name="Henrissat B."/>
            <person name="Wiebenga A."/>
            <person name="Lubbers R.J."/>
            <person name="Gomes A.C."/>
            <person name="Macurrencykelacurrency M.R."/>
            <person name="Stajich J."/>
            <person name="Grigoriev I.V."/>
            <person name="Mortensen U.H."/>
            <person name="De vries R.P."/>
            <person name="Baker S.E."/>
            <person name="Andersen M.R."/>
        </authorList>
    </citation>
    <scope>NUCLEOTIDE SEQUENCE [LARGE SCALE GENOMIC DNA]</scope>
    <source>
        <strain evidence="3 4">CBS 756.74</strain>
    </source>
</reference>
<comment type="caution">
    <text evidence="3">The sequence shown here is derived from an EMBL/GenBank/DDBJ whole genome shotgun (WGS) entry which is preliminary data.</text>
</comment>
<feature type="region of interest" description="Disordered" evidence="1">
    <location>
        <begin position="432"/>
        <end position="480"/>
    </location>
</feature>
<dbReference type="SUPFAM" id="SSF82199">
    <property type="entry name" value="SET domain"/>
    <property type="match status" value="1"/>
</dbReference>
<dbReference type="Pfam" id="PF13649">
    <property type="entry name" value="Methyltransf_25"/>
    <property type="match status" value="1"/>
</dbReference>
<dbReference type="SUPFAM" id="SSF53335">
    <property type="entry name" value="S-adenosyl-L-methionine-dependent methyltransferases"/>
    <property type="match status" value="1"/>
</dbReference>
<dbReference type="PANTHER" id="PTHR12197:SF292">
    <property type="entry name" value="SET DOMAIN-CONTAINING PROTEIN"/>
    <property type="match status" value="1"/>
</dbReference>
<feature type="domain" description="SET" evidence="2">
    <location>
        <begin position="294"/>
        <end position="615"/>
    </location>
</feature>
<dbReference type="Pfam" id="PF00856">
    <property type="entry name" value="SET"/>
    <property type="match status" value="1"/>
</dbReference>
<proteinExistence type="predicted"/>
<dbReference type="InterPro" id="IPR029063">
    <property type="entry name" value="SAM-dependent_MTases_sf"/>
</dbReference>
<dbReference type="InterPro" id="IPR050869">
    <property type="entry name" value="H3K4_H4K5_MeTrfase"/>
</dbReference>
<keyword evidence="3" id="KW-0808">Transferase</keyword>
<sequence length="658" mass="73411">MLFSSRTTSHLLPRALTFRHFPTRTMATKDWSAQQYLKFEAERTRPSRDLLSQIPLKSPKRVVDLGCGPGNSTAVLLKQYPDAHLTGMDSSPDMIRKASATLPNIEFTVEDLNTYTPQEPVDVFFSNAVFQWIPRKERLEVVKRLIRSQQSGGVFAFQVPDNLTEPSHAAMQETAANGPWAEALSTVGRDTFQSPQEIYDELKPLCSDVNVWHTHYYHSLENHEAVVEWVKGTGLRPYIDPLSATDRESFLEAYLGRLEKLSLSQETRLVGLSYQIACFRHDDVVDAMLSWIHPHLAQSVDPLKGRKLQASKPIQRGEVLLLDPPYAIIPTPTPTVDADAESADNTTTTLLCSNPLCNRSLPQSTGTTCVNRCSTDVTWCNETCREMDKPRHDFECTWLAKYSAPLRTKWGEYNFGMLWLIVRLLARRHVEGQEDSDSNGTSNRTSATNGTSTHSPSTPLSTSTSLSPLSSTSEPISTSTSFKAGWPAISSLCGTPETWSHAQTREWTVLVKKYLSKTSLPHDLSNADVLGLICKEEANSFGLYPRETGIYPPPSVKEEQVGRGEQFGAAVYPRASIANHSCCPNIIHKPDKTARMVFTAGRDIAAGEECCISYFDMKQYVSLSERRAHLSGLFRFKCGCPRCTEEDVDVWSRSGSIT</sequence>
<evidence type="ECO:0000313" key="3">
    <source>
        <dbReference type="EMBL" id="KAL2856822.1"/>
    </source>
</evidence>
<dbReference type="PANTHER" id="PTHR12197">
    <property type="entry name" value="HISTONE-LYSINE N-METHYLTRANSFERASE SMYD"/>
    <property type="match status" value="1"/>
</dbReference>
<name>A0ABR4KX33_9EURO</name>
<organism evidence="3 4">
    <name type="scientific">Aspergillus pseudodeflectus</name>
    <dbReference type="NCBI Taxonomy" id="176178"/>
    <lineage>
        <taxon>Eukaryota</taxon>
        <taxon>Fungi</taxon>
        <taxon>Dikarya</taxon>
        <taxon>Ascomycota</taxon>
        <taxon>Pezizomycotina</taxon>
        <taxon>Eurotiomycetes</taxon>
        <taxon>Eurotiomycetidae</taxon>
        <taxon>Eurotiales</taxon>
        <taxon>Aspergillaceae</taxon>
        <taxon>Aspergillus</taxon>
        <taxon>Aspergillus subgen. Nidulantes</taxon>
    </lineage>
</organism>
<dbReference type="GO" id="GO:0032259">
    <property type="term" value="P:methylation"/>
    <property type="evidence" value="ECO:0007669"/>
    <property type="project" value="UniProtKB-KW"/>
</dbReference>
<dbReference type="Proteomes" id="UP001610444">
    <property type="component" value="Unassembled WGS sequence"/>
</dbReference>
<gene>
    <name evidence="3" type="ORF">BJX68DRAFT_253194</name>
</gene>
<evidence type="ECO:0000259" key="2">
    <source>
        <dbReference type="PROSITE" id="PS50280"/>
    </source>
</evidence>
<accession>A0ABR4KX33</accession>
<feature type="compositionally biased region" description="Low complexity" evidence="1">
    <location>
        <begin position="451"/>
        <end position="480"/>
    </location>
</feature>
<dbReference type="Gene3D" id="1.10.150.290">
    <property type="entry name" value="S-adenosyl-L-methionine-dependent methyltransferases"/>
    <property type="match status" value="1"/>
</dbReference>
<dbReference type="Gene3D" id="1.10.220.160">
    <property type="match status" value="1"/>
</dbReference>
<feature type="compositionally biased region" description="Polar residues" evidence="1">
    <location>
        <begin position="438"/>
        <end position="450"/>
    </location>
</feature>
<dbReference type="InterPro" id="IPR046341">
    <property type="entry name" value="SET_dom_sf"/>
</dbReference>
<dbReference type="InterPro" id="IPR023149">
    <property type="entry name" value="Trans_acon_MeTrfase_C"/>
</dbReference>
<evidence type="ECO:0000256" key="1">
    <source>
        <dbReference type="SAM" id="MobiDB-lite"/>
    </source>
</evidence>